<gene>
    <name evidence="1" type="ORF">MENTE1834_LOCUS30023</name>
</gene>
<proteinExistence type="predicted"/>
<reference evidence="1" key="1">
    <citation type="submission" date="2023-11" db="EMBL/GenBank/DDBJ databases">
        <authorList>
            <person name="Poullet M."/>
        </authorList>
    </citation>
    <scope>NUCLEOTIDE SEQUENCE</scope>
    <source>
        <strain evidence="1">E1834</strain>
    </source>
</reference>
<organism evidence="1 2">
    <name type="scientific">Meloidogyne enterolobii</name>
    <name type="common">Root-knot nematode worm</name>
    <name type="synonym">Meloidogyne mayaguensis</name>
    <dbReference type="NCBI Taxonomy" id="390850"/>
    <lineage>
        <taxon>Eukaryota</taxon>
        <taxon>Metazoa</taxon>
        <taxon>Ecdysozoa</taxon>
        <taxon>Nematoda</taxon>
        <taxon>Chromadorea</taxon>
        <taxon>Rhabditida</taxon>
        <taxon>Tylenchina</taxon>
        <taxon>Tylenchomorpha</taxon>
        <taxon>Tylenchoidea</taxon>
        <taxon>Meloidogynidae</taxon>
        <taxon>Meloidogyninae</taxon>
        <taxon>Meloidogyne</taxon>
    </lineage>
</organism>
<comment type="caution">
    <text evidence="1">The sequence shown here is derived from an EMBL/GenBank/DDBJ whole genome shotgun (WGS) entry which is preliminary data.</text>
</comment>
<sequence>MPLLFIIIFQLIINGIKAEERAEVDIRVSGACSPIYLSRRGIDLGKYRPLIRFNPDKVQLIPKNPVIPGCVKIKAEGVEILKPIKNLFAEIEMRIGGSPDPNNPTLPCTKRIDDKVNQCPCAKTEGSWLLIYLKIIFNLIFKSVFCDFCRQLRAQQSKLSITETSKRKLKNKSGDEDSLEEQCKCETMQPGLYDIETEMCTPELDDTKQYIPTELQNNVLEKTPVCYLMKIIIFKILSSPLKIKQLLF</sequence>
<dbReference type="Proteomes" id="UP001497535">
    <property type="component" value="Unassembled WGS sequence"/>
</dbReference>
<accession>A0ACB0ZV05</accession>
<protein>
    <submittedName>
        <fullName evidence="1">Uncharacterized protein</fullName>
    </submittedName>
</protein>
<keyword evidence="2" id="KW-1185">Reference proteome</keyword>
<evidence type="ECO:0000313" key="2">
    <source>
        <dbReference type="Proteomes" id="UP001497535"/>
    </source>
</evidence>
<dbReference type="EMBL" id="CAVMJV010000048">
    <property type="protein sequence ID" value="CAK5082723.1"/>
    <property type="molecule type" value="Genomic_DNA"/>
</dbReference>
<evidence type="ECO:0000313" key="1">
    <source>
        <dbReference type="EMBL" id="CAK5082723.1"/>
    </source>
</evidence>
<name>A0ACB0ZV05_MELEN</name>